<dbReference type="AlphaFoldDB" id="A0A372LSW4"/>
<sequence length="126" mass="14933">MVTAIVIPILCLYFYYITKKEMREQDAKWLSIGKVPEEAIVSGEIVSISIEKEKYYYHRYVYNQHIILQTKTGNIHLIKKQPAKQKMSELTFQKQERITAFGTWENRKFLVNRIQHDRVSPGMPVQ</sequence>
<gene>
    <name evidence="1" type="ORF">D0469_04200</name>
</gene>
<comment type="caution">
    <text evidence="1">The sequence shown here is derived from an EMBL/GenBank/DDBJ whole genome shotgun (WGS) entry which is preliminary data.</text>
</comment>
<dbReference type="EMBL" id="QVTE01000008">
    <property type="protein sequence ID" value="RFU71146.1"/>
    <property type="molecule type" value="Genomic_DNA"/>
</dbReference>
<keyword evidence="2" id="KW-1185">Reference proteome</keyword>
<evidence type="ECO:0000313" key="1">
    <source>
        <dbReference type="EMBL" id="RFU71146.1"/>
    </source>
</evidence>
<accession>A0A372LSW4</accession>
<reference evidence="1 2" key="1">
    <citation type="submission" date="2018-08" db="EMBL/GenBank/DDBJ databases">
        <title>Bacillus chawlae sp. nov., Bacillus glennii sp. nov., and Bacillus saganii sp. nov. Isolated from the Vehicle Assembly Building at Kennedy Space Center where the Viking Spacecraft were Assembled.</title>
        <authorList>
            <person name="Seuylemezian A."/>
            <person name="Vaishampayan P."/>
        </authorList>
    </citation>
    <scope>NUCLEOTIDE SEQUENCE [LARGE SCALE GENOMIC DNA]</scope>
    <source>
        <strain evidence="1 2">V47-23a</strain>
    </source>
</reference>
<protein>
    <submittedName>
        <fullName evidence="1">Uncharacterized protein</fullName>
    </submittedName>
</protein>
<organism evidence="1 2">
    <name type="scientific">Peribacillus saganii</name>
    <dbReference type="NCBI Taxonomy" id="2303992"/>
    <lineage>
        <taxon>Bacteria</taxon>
        <taxon>Bacillati</taxon>
        <taxon>Bacillota</taxon>
        <taxon>Bacilli</taxon>
        <taxon>Bacillales</taxon>
        <taxon>Bacillaceae</taxon>
        <taxon>Peribacillus</taxon>
    </lineage>
</organism>
<dbReference type="Proteomes" id="UP000264541">
    <property type="component" value="Unassembled WGS sequence"/>
</dbReference>
<evidence type="ECO:0000313" key="2">
    <source>
        <dbReference type="Proteomes" id="UP000264541"/>
    </source>
</evidence>
<proteinExistence type="predicted"/>
<name>A0A372LSW4_9BACI</name>